<feature type="signal peptide" evidence="1">
    <location>
        <begin position="1"/>
        <end position="22"/>
    </location>
</feature>
<dbReference type="RefSeq" id="WP_051502111.1">
    <property type="nucleotide sequence ID" value="NZ_KK036540.1"/>
</dbReference>
<protein>
    <recommendedName>
        <fullName evidence="4">Extracellular protein</fullName>
    </recommendedName>
</protein>
<feature type="chain" id="PRO_5039328991" description="Extracellular protein" evidence="1">
    <location>
        <begin position="23"/>
        <end position="269"/>
    </location>
</feature>
<gene>
    <name evidence="2" type="ORF">LFAB_16930</name>
</gene>
<dbReference type="HOGENOM" id="CLU_1025973_0_0_9"/>
<dbReference type="OrthoDB" id="2321527at2"/>
<organism evidence="2 3">
    <name type="scientific">Lactiplantibacillus fabifermentans T30PCM01</name>
    <dbReference type="NCBI Taxonomy" id="1400520"/>
    <lineage>
        <taxon>Bacteria</taxon>
        <taxon>Bacillati</taxon>
        <taxon>Bacillota</taxon>
        <taxon>Bacilli</taxon>
        <taxon>Lactobacillales</taxon>
        <taxon>Lactobacillaceae</taxon>
        <taxon>Lactiplantibacillus</taxon>
    </lineage>
</organism>
<dbReference type="STRING" id="1400520.LFAB_16930"/>
<evidence type="ECO:0000313" key="3">
    <source>
        <dbReference type="Proteomes" id="UP000019247"/>
    </source>
</evidence>
<dbReference type="PATRIC" id="fig|1400520.3.peg.3331"/>
<dbReference type="EMBL" id="AWWK01000094">
    <property type="protein sequence ID" value="ETY72558.1"/>
    <property type="molecule type" value="Genomic_DNA"/>
</dbReference>
<dbReference type="eggNOG" id="ENOG50309K8">
    <property type="taxonomic scope" value="Bacteria"/>
</dbReference>
<name>W6T4E3_9LACO</name>
<evidence type="ECO:0000313" key="2">
    <source>
        <dbReference type="EMBL" id="ETY72558.1"/>
    </source>
</evidence>
<reference evidence="2 3" key="1">
    <citation type="journal article" date="2014" name="Genome Announc.">
        <title>Genome Sequence of Lactobacillus fabifermentans Strain T30PCM01, Isolated from Fermenting Grape Marc.</title>
        <authorList>
            <person name="Treu L."/>
            <person name="Vendramin V."/>
            <person name="Bovo B."/>
            <person name="Giacomini A."/>
            <person name="Corich V."/>
            <person name="Campanaro S."/>
        </authorList>
    </citation>
    <scope>NUCLEOTIDE SEQUENCE [LARGE SCALE GENOMIC DNA]</scope>
    <source>
        <strain evidence="2 3">T30PCM01</strain>
    </source>
</reference>
<comment type="caution">
    <text evidence="2">The sequence shown here is derived from an EMBL/GenBank/DDBJ whole genome shotgun (WGS) entry which is preliminary data.</text>
</comment>
<dbReference type="AlphaFoldDB" id="W6T4E3"/>
<accession>W6T4E3</accession>
<proteinExistence type="predicted"/>
<sequence>MQSGLKMVMTTAAIFVSVTSISALNGQASTKTVKQLPNTITKTTWYMQTDGYQGGYNEKGNFVGNTLKLNTKMLKDKNWQFTNIKQTSKNVYYAQLHFSKTRSEPVKLVIRNSKKFDIMPKHMYGVKQNYGGTENYGAMIFIAKKAASTKTAVQPSFTVKAPTGTWKSNTANHYQQVWSFSQKNGLNATLYQNGKKVKTLIAYGNYQVSEQSRNFWKLTTKTSGSTKKTTTYLRYTAANKFQIVNSKNQIIATKAGVAPAANWSFTKTK</sequence>
<dbReference type="Proteomes" id="UP000019247">
    <property type="component" value="Unassembled WGS sequence"/>
</dbReference>
<evidence type="ECO:0008006" key="4">
    <source>
        <dbReference type="Google" id="ProtNLM"/>
    </source>
</evidence>
<evidence type="ECO:0000256" key="1">
    <source>
        <dbReference type="SAM" id="SignalP"/>
    </source>
</evidence>
<keyword evidence="1" id="KW-0732">Signal</keyword>